<sequence>MNPLLPHGSLASFFFPVATRGMAAAALPLKPGGGQLSLLPKHHRHLDLERRCELARRPATWPPVLAPRPDQPRSIDDEISQATETRKEQQRGIRNRRLPNDKGKEHKTEAAGREEESSVRIDLARSRRD</sequence>
<organism evidence="2">
    <name type="scientific">Oryza punctata</name>
    <name type="common">Red rice</name>
    <dbReference type="NCBI Taxonomy" id="4537"/>
    <lineage>
        <taxon>Eukaryota</taxon>
        <taxon>Viridiplantae</taxon>
        <taxon>Streptophyta</taxon>
        <taxon>Embryophyta</taxon>
        <taxon>Tracheophyta</taxon>
        <taxon>Spermatophyta</taxon>
        <taxon>Magnoliopsida</taxon>
        <taxon>Liliopsida</taxon>
        <taxon>Poales</taxon>
        <taxon>Poaceae</taxon>
        <taxon>BOP clade</taxon>
        <taxon>Oryzoideae</taxon>
        <taxon>Oryzeae</taxon>
        <taxon>Oryzinae</taxon>
        <taxon>Oryza</taxon>
    </lineage>
</organism>
<dbReference type="Gramene" id="OPUNC05G24430.1">
    <property type="protein sequence ID" value="OPUNC05G24430.1"/>
    <property type="gene ID" value="OPUNC05G24430"/>
</dbReference>
<evidence type="ECO:0000256" key="1">
    <source>
        <dbReference type="SAM" id="MobiDB-lite"/>
    </source>
</evidence>
<dbReference type="HOGENOM" id="CLU_1952323_0_0_1"/>
<feature type="region of interest" description="Disordered" evidence="1">
    <location>
        <begin position="57"/>
        <end position="129"/>
    </location>
</feature>
<dbReference type="EnsemblPlants" id="OPUNC05G24430.1">
    <property type="protein sequence ID" value="OPUNC05G24430.1"/>
    <property type="gene ID" value="OPUNC05G24430"/>
</dbReference>
<dbReference type="AlphaFoldDB" id="A0A0E0L637"/>
<protein>
    <submittedName>
        <fullName evidence="2">Uncharacterized protein</fullName>
    </submittedName>
</protein>
<accession>A0A0E0L637</accession>
<feature type="compositionally biased region" description="Basic and acidic residues" evidence="1">
    <location>
        <begin position="98"/>
        <end position="129"/>
    </location>
</feature>
<keyword evidence="3" id="KW-1185">Reference proteome</keyword>
<dbReference type="Proteomes" id="UP000026962">
    <property type="component" value="Chromosome 5"/>
</dbReference>
<proteinExistence type="predicted"/>
<evidence type="ECO:0000313" key="2">
    <source>
        <dbReference type="EnsemblPlants" id="OPUNC05G24430.1"/>
    </source>
</evidence>
<reference evidence="2" key="1">
    <citation type="submission" date="2015-04" db="UniProtKB">
        <authorList>
            <consortium name="EnsemblPlants"/>
        </authorList>
    </citation>
    <scope>IDENTIFICATION</scope>
</reference>
<evidence type="ECO:0000313" key="3">
    <source>
        <dbReference type="Proteomes" id="UP000026962"/>
    </source>
</evidence>
<name>A0A0E0L637_ORYPU</name>
<reference evidence="2" key="2">
    <citation type="submission" date="2018-05" db="EMBL/GenBank/DDBJ databases">
        <title>OpunRS2 (Oryza punctata Reference Sequence Version 2).</title>
        <authorList>
            <person name="Zhang J."/>
            <person name="Kudrna D."/>
            <person name="Lee S."/>
            <person name="Talag J."/>
            <person name="Welchert J."/>
            <person name="Wing R.A."/>
        </authorList>
    </citation>
    <scope>NUCLEOTIDE SEQUENCE [LARGE SCALE GENOMIC DNA]</scope>
</reference>